<dbReference type="InterPro" id="IPR023393">
    <property type="entry name" value="START-like_dom_sf"/>
</dbReference>
<feature type="domain" description="Coenzyme Q-binding protein COQ10 START" evidence="2">
    <location>
        <begin position="77"/>
        <end position="177"/>
    </location>
</feature>
<dbReference type="InterPro" id="IPR005031">
    <property type="entry name" value="COQ10_START"/>
</dbReference>
<sequence>MRLFFVWCIFIVIIPCPLGASVVPRFQDNHIPISELIRFAQNEQLIVLHPHQELLLPIGNGKKKKFDVRFVTTISLIDAPIQRVRSVITDFINYHEFMPQTESSKLISQTKDHVVHDVKLSVKVPLIHIGFRFTLDYFMAPNGDITWSRVKGDIQGNVGRYELIAVSPNRTMLILTYWAELQGIGFLMRLLLRMQPDLALAIPISSGSLIVDAIKKRSEMTSKTLSYPKNLPWHPNIPLMTNAKLPVETLQLLSRIGTLIFVHPPQWIRSTDNPPVAIRFVTAAARMQGPLKAVKPLVTTFSRYPEFMYQVKYAKQQMTYDGMLVDWRLGFGFAIFRFNLDFMLDYEWKSNTILTYHCKSGDIEKSYGAWEWIRLSDNQTMTFFTTAVPIDANVPFILQFTRMVPNSQVVMGASSTVVTIEKMTPWVESQVLEAMNLYQ</sequence>
<evidence type="ECO:0000259" key="2">
    <source>
        <dbReference type="Pfam" id="PF03364"/>
    </source>
</evidence>
<evidence type="ECO:0000313" key="4">
    <source>
        <dbReference type="Proteomes" id="UP000189670"/>
    </source>
</evidence>
<dbReference type="Pfam" id="PF03364">
    <property type="entry name" value="Polyketide_cyc"/>
    <property type="match status" value="1"/>
</dbReference>
<evidence type="ECO:0000313" key="3">
    <source>
        <dbReference type="EMBL" id="ETR72799.1"/>
    </source>
</evidence>
<name>A0A1V1PD00_9BACT</name>
<dbReference type="Gene3D" id="3.30.530.20">
    <property type="match status" value="2"/>
</dbReference>
<dbReference type="EMBL" id="ATBP01000112">
    <property type="protein sequence ID" value="ETR72799.1"/>
    <property type="molecule type" value="Genomic_DNA"/>
</dbReference>
<gene>
    <name evidence="3" type="ORF">OMM_01441</name>
</gene>
<dbReference type="AlphaFoldDB" id="A0A1V1PD00"/>
<comment type="similarity">
    <text evidence="1">Belongs to the ribosome association toxin RatA family.</text>
</comment>
<reference evidence="4" key="1">
    <citation type="submission" date="2012-11" db="EMBL/GenBank/DDBJ databases">
        <authorList>
            <person name="Lucero-Rivera Y.E."/>
            <person name="Tovar-Ramirez D."/>
        </authorList>
    </citation>
    <scope>NUCLEOTIDE SEQUENCE [LARGE SCALE GENOMIC DNA]</scope>
    <source>
        <strain evidence="4">Araruama</strain>
    </source>
</reference>
<protein>
    <recommendedName>
        <fullName evidence="2">Coenzyme Q-binding protein COQ10 START domain-containing protein</fullName>
    </recommendedName>
</protein>
<comment type="caution">
    <text evidence="3">The sequence shown here is derived from an EMBL/GenBank/DDBJ whole genome shotgun (WGS) entry which is preliminary data.</text>
</comment>
<proteinExistence type="inferred from homology"/>
<accession>A0A1V1PD00</accession>
<dbReference type="SUPFAM" id="SSF55961">
    <property type="entry name" value="Bet v1-like"/>
    <property type="match status" value="2"/>
</dbReference>
<dbReference type="Proteomes" id="UP000189670">
    <property type="component" value="Unassembled WGS sequence"/>
</dbReference>
<organism evidence="3 4">
    <name type="scientific">Candidatus Magnetoglobus multicellularis str. Araruama</name>
    <dbReference type="NCBI Taxonomy" id="890399"/>
    <lineage>
        <taxon>Bacteria</taxon>
        <taxon>Pseudomonadati</taxon>
        <taxon>Thermodesulfobacteriota</taxon>
        <taxon>Desulfobacteria</taxon>
        <taxon>Desulfobacterales</taxon>
        <taxon>Desulfobacteraceae</taxon>
        <taxon>Candidatus Magnetoglobus</taxon>
    </lineage>
</organism>
<evidence type="ECO:0000256" key="1">
    <source>
        <dbReference type="ARBA" id="ARBA00008918"/>
    </source>
</evidence>